<protein>
    <submittedName>
        <fullName evidence="8">Acyl-CoA dehydrogenase family protein</fullName>
    </submittedName>
</protein>
<organism evidence="8 9">
    <name type="scientific">Tsukamurella soli</name>
    <dbReference type="NCBI Taxonomy" id="644556"/>
    <lineage>
        <taxon>Bacteria</taxon>
        <taxon>Bacillati</taxon>
        <taxon>Actinomycetota</taxon>
        <taxon>Actinomycetes</taxon>
        <taxon>Mycobacteriales</taxon>
        <taxon>Tsukamurellaceae</taxon>
        <taxon>Tsukamurella</taxon>
    </lineage>
</organism>
<dbReference type="Pfam" id="PF02771">
    <property type="entry name" value="Acyl-CoA_dh_N"/>
    <property type="match status" value="1"/>
</dbReference>
<keyword evidence="4" id="KW-0274">FAD</keyword>
<evidence type="ECO:0000259" key="6">
    <source>
        <dbReference type="Pfam" id="PF00441"/>
    </source>
</evidence>
<reference evidence="9" key="1">
    <citation type="journal article" date="2019" name="Int. J. Syst. Evol. Microbiol.">
        <title>The Global Catalogue of Microorganisms (GCM) 10K type strain sequencing project: providing services to taxonomists for standard genome sequencing and annotation.</title>
        <authorList>
            <consortium name="The Broad Institute Genomics Platform"/>
            <consortium name="The Broad Institute Genome Sequencing Center for Infectious Disease"/>
            <person name="Wu L."/>
            <person name="Ma J."/>
        </authorList>
    </citation>
    <scope>NUCLEOTIDE SEQUENCE [LARGE SCALE GENOMIC DNA]</scope>
    <source>
        <strain evidence="9">JCM 17688</strain>
    </source>
</reference>
<keyword evidence="5" id="KW-0560">Oxidoreductase</keyword>
<dbReference type="EMBL" id="BAABFR010000036">
    <property type="protein sequence ID" value="GAA4394124.1"/>
    <property type="molecule type" value="Genomic_DNA"/>
</dbReference>
<dbReference type="SUPFAM" id="SSF56645">
    <property type="entry name" value="Acyl-CoA dehydrogenase NM domain-like"/>
    <property type="match status" value="1"/>
</dbReference>
<evidence type="ECO:0000256" key="1">
    <source>
        <dbReference type="ARBA" id="ARBA00001974"/>
    </source>
</evidence>
<gene>
    <name evidence="8" type="ORF">GCM10023147_25620</name>
</gene>
<evidence type="ECO:0000256" key="3">
    <source>
        <dbReference type="ARBA" id="ARBA00022630"/>
    </source>
</evidence>
<dbReference type="InterPro" id="IPR013786">
    <property type="entry name" value="AcylCoA_DH/ox_N"/>
</dbReference>
<dbReference type="InterPro" id="IPR009075">
    <property type="entry name" value="AcylCo_DH/oxidase_C"/>
</dbReference>
<feature type="domain" description="Acyl-CoA dehydrogenase/oxidase N-terminal" evidence="7">
    <location>
        <begin position="7"/>
        <end position="116"/>
    </location>
</feature>
<dbReference type="SUPFAM" id="SSF47203">
    <property type="entry name" value="Acyl-CoA dehydrogenase C-terminal domain-like"/>
    <property type="match status" value="1"/>
</dbReference>
<proteinExistence type="inferred from homology"/>
<evidence type="ECO:0000256" key="2">
    <source>
        <dbReference type="ARBA" id="ARBA00009347"/>
    </source>
</evidence>
<dbReference type="Pfam" id="PF00441">
    <property type="entry name" value="Acyl-CoA_dh_1"/>
    <property type="match status" value="1"/>
</dbReference>
<dbReference type="PANTHER" id="PTHR43884:SF20">
    <property type="entry name" value="ACYL-COA DEHYDROGENASE FADE28"/>
    <property type="match status" value="1"/>
</dbReference>
<evidence type="ECO:0000256" key="4">
    <source>
        <dbReference type="ARBA" id="ARBA00022827"/>
    </source>
</evidence>
<evidence type="ECO:0000256" key="5">
    <source>
        <dbReference type="ARBA" id="ARBA00023002"/>
    </source>
</evidence>
<evidence type="ECO:0000259" key="7">
    <source>
        <dbReference type="Pfam" id="PF02771"/>
    </source>
</evidence>
<keyword evidence="9" id="KW-1185">Reference proteome</keyword>
<name>A0ABP8JQ95_9ACTN</name>
<feature type="domain" description="Acyl-CoA dehydrogenase/oxidase C-terminal" evidence="6">
    <location>
        <begin position="220"/>
        <end position="355"/>
    </location>
</feature>
<accession>A0ABP8JQ95</accession>
<comment type="similarity">
    <text evidence="2">Belongs to the acyl-CoA dehydrogenase family.</text>
</comment>
<dbReference type="RefSeq" id="WP_344996173.1">
    <property type="nucleotide sequence ID" value="NZ_BAABFR010000036.1"/>
</dbReference>
<dbReference type="InterPro" id="IPR037069">
    <property type="entry name" value="AcylCoA_DH/ox_N_sf"/>
</dbReference>
<keyword evidence="3" id="KW-0285">Flavoprotein</keyword>
<evidence type="ECO:0000313" key="9">
    <source>
        <dbReference type="Proteomes" id="UP001500635"/>
    </source>
</evidence>
<dbReference type="Gene3D" id="1.20.140.10">
    <property type="entry name" value="Butyryl-CoA Dehydrogenase, subunit A, domain 3"/>
    <property type="match status" value="1"/>
</dbReference>
<dbReference type="Gene3D" id="1.10.540.10">
    <property type="entry name" value="Acyl-CoA dehydrogenase/oxidase, N-terminal domain"/>
    <property type="match status" value="1"/>
</dbReference>
<comment type="caution">
    <text evidence="8">The sequence shown here is derived from an EMBL/GenBank/DDBJ whole genome shotgun (WGS) entry which is preliminary data.</text>
</comment>
<dbReference type="InterPro" id="IPR009100">
    <property type="entry name" value="AcylCoA_DH/oxidase_NM_dom_sf"/>
</dbReference>
<evidence type="ECO:0000313" key="8">
    <source>
        <dbReference type="EMBL" id="GAA4394124.1"/>
    </source>
</evidence>
<dbReference type="InterPro" id="IPR036250">
    <property type="entry name" value="AcylCo_DH-like_C"/>
</dbReference>
<sequence length="367" mass="38893">MDFRLDDEQLALAAAVRAAVERRARQRDMRDFLGGGYDAELWATLCRQVGVAALAVPEAYGGAGATSFETHIVLEQLGASLTPTPLLGSAVAIRALLLGARDRERSRLLPGLAAGDTVGALAWADGAGRWRTDVAPLVARRTGETWRLAGVSTLVVDGGRAGVLLAVGQTDAGPVLFEVTGSARVTRTPALDPTLDLAAVAFDGTEAVPLGSGLGLEALLAEAACAVTALQVGGAQAALDRTVRYLGQRHQFGRPIGSFQALKHRAADMLVDVETARSISWWAAWAVAHREPGYIRRASVAKAWCSDAFAKVAAETIQLHGGVGITWEHDAHLYFKRAHATAQLFGDARRHRGRVRAGHATETFMQA</sequence>
<comment type="cofactor">
    <cofactor evidence="1">
        <name>FAD</name>
        <dbReference type="ChEBI" id="CHEBI:57692"/>
    </cofactor>
</comment>
<dbReference type="PANTHER" id="PTHR43884">
    <property type="entry name" value="ACYL-COA DEHYDROGENASE"/>
    <property type="match status" value="1"/>
</dbReference>
<dbReference type="Proteomes" id="UP001500635">
    <property type="component" value="Unassembled WGS sequence"/>
</dbReference>